<proteinExistence type="predicted"/>
<feature type="region of interest" description="Disordered" evidence="1">
    <location>
        <begin position="294"/>
        <end position="317"/>
    </location>
</feature>
<reference evidence="2 3" key="1">
    <citation type="submission" date="2021-07" db="EMBL/GenBank/DDBJ databases">
        <authorList>
            <person name="Imarazene B."/>
            <person name="Zahm M."/>
            <person name="Klopp C."/>
            <person name="Cabau C."/>
            <person name="Beille S."/>
            <person name="Jouanno E."/>
            <person name="Castinel A."/>
            <person name="Lluch J."/>
            <person name="Gil L."/>
            <person name="Kuchtly C."/>
            <person name="Lopez Roques C."/>
            <person name="Donnadieu C."/>
            <person name="Parrinello H."/>
            <person name="Journot L."/>
            <person name="Du K."/>
            <person name="Schartl M."/>
            <person name="Retaux S."/>
            <person name="Guiguen Y."/>
        </authorList>
    </citation>
    <scope>NUCLEOTIDE SEQUENCE [LARGE SCALE GENOMIC DNA]</scope>
    <source>
        <strain evidence="2">Pach_M1</strain>
        <tissue evidence="2">Testis</tissue>
    </source>
</reference>
<feature type="compositionally biased region" description="Polar residues" evidence="1">
    <location>
        <begin position="55"/>
        <end position="74"/>
    </location>
</feature>
<feature type="region of interest" description="Disordered" evidence="1">
    <location>
        <begin position="123"/>
        <end position="145"/>
    </location>
</feature>
<sequence length="795" mass="88174">MQVEEVSEDKPPRTDSGQEESVPVGEEVKDDTVEPVTLEEESVAAKRHTSERAKNQTAVQESLTSNNEVNIQKTSPEEGTPIITSRSLRQRIVTVQGSPQRKSKRFQKSKMEIAENEHVVVVEVTDKTDESRTEETEENKKTTNDSYLKEVEIRIEDGSQDETTGDSVKITVVDVAEVGKDIEPEVEGKPQREEEEELNKTSISEKEDALTEIGVGEPITEGLIEQATEPSADRLTKDIEETIQENVPEEKTPVITSRSLRQRTVMVTSTPQRKSNKKVAEIGQNIDEEMVTEISSKSNDEDKTTEGQVEVDKAGKMSYTLQEIPEIEATKDKEDASQNETIREVVKITVVDMAEEGEGEIKEQAIELCADSDTLVIDSSEQGVSMQTKGEDNRIGDTSLNKESTAEMVIETSKVYTREDQEVLESDHGETVQESVLEEETSVIPSRSLRRRTVMVTSTPQRSKSKHLQKKEGVLVTEQIEDSIAETDQSKDEKMKAEVSSRSNNGDRAPRGQVEVVDKEEIVKVYTYQEISTTESSQADETQEELPAELDAFADTGVAEPIKDALLEQAIETGGDAHILIIDSGEQKQSTQTEDTDNTSGETSLYEESISVVAKETVMVYTSEIPEVLEPDHGETVQEIVPEEMTSAVTSRSLRRRTVMVTSTPQRSKSKNLQKTKVALVTEKNKGRTAETNQSKDEKMEAEFSFKSNDGDRAPEDQMEVVDEEAVVVSYTPQVIPTSESSQADESAVTETYLTEGVKDAGHTAQEELPTELIEEHHLEPVIEISPGQGGQKDI</sequence>
<protein>
    <submittedName>
        <fullName evidence="2">Uncharacterized protein</fullName>
    </submittedName>
</protein>
<feature type="compositionally biased region" description="Basic and acidic residues" evidence="1">
    <location>
        <begin position="488"/>
        <end position="499"/>
    </location>
</feature>
<feature type="compositionally biased region" description="Basic and acidic residues" evidence="1">
    <location>
        <begin position="298"/>
        <end position="315"/>
    </location>
</feature>
<gene>
    <name evidence="2" type="ORF">AMEX_G25481</name>
</gene>
<evidence type="ECO:0000256" key="1">
    <source>
        <dbReference type="SAM" id="MobiDB-lite"/>
    </source>
</evidence>
<feature type="region of interest" description="Disordered" evidence="1">
    <location>
        <begin position="686"/>
        <end position="715"/>
    </location>
</feature>
<evidence type="ECO:0000313" key="2">
    <source>
        <dbReference type="EMBL" id="KAG9261872.1"/>
    </source>
</evidence>
<dbReference type="Proteomes" id="UP000752171">
    <property type="component" value="Unassembled WGS sequence"/>
</dbReference>
<feature type="compositionally biased region" description="Polar residues" evidence="1">
    <location>
        <begin position="379"/>
        <end position="388"/>
    </location>
</feature>
<name>A0A8T2KVY5_ASTMX</name>
<feature type="region of interest" description="Disordered" evidence="1">
    <location>
        <begin position="775"/>
        <end position="795"/>
    </location>
</feature>
<feature type="region of interest" description="Disordered" evidence="1">
    <location>
        <begin position="179"/>
        <end position="206"/>
    </location>
</feature>
<feature type="region of interest" description="Disordered" evidence="1">
    <location>
        <begin position="419"/>
        <end position="473"/>
    </location>
</feature>
<feature type="region of interest" description="Disordered" evidence="1">
    <location>
        <begin position="487"/>
        <end position="512"/>
    </location>
</feature>
<feature type="region of interest" description="Disordered" evidence="1">
    <location>
        <begin position="379"/>
        <end position="403"/>
    </location>
</feature>
<comment type="caution">
    <text evidence="2">The sequence shown here is derived from an EMBL/GenBank/DDBJ whole genome shotgun (WGS) entry which is preliminary data.</text>
</comment>
<feature type="region of interest" description="Disordered" evidence="1">
    <location>
        <begin position="1"/>
        <end position="88"/>
    </location>
</feature>
<dbReference type="EMBL" id="JAICCE010000022">
    <property type="protein sequence ID" value="KAG9261872.1"/>
    <property type="molecule type" value="Genomic_DNA"/>
</dbReference>
<feature type="compositionally biased region" description="Basic and acidic residues" evidence="1">
    <location>
        <begin position="179"/>
        <end position="192"/>
    </location>
</feature>
<feature type="compositionally biased region" description="Basic and acidic residues" evidence="1">
    <location>
        <begin position="419"/>
        <end position="431"/>
    </location>
</feature>
<feature type="region of interest" description="Disordered" evidence="1">
    <location>
        <begin position="583"/>
        <end position="605"/>
    </location>
</feature>
<accession>A0A8T2KVY5</accession>
<organism evidence="2 3">
    <name type="scientific">Astyanax mexicanus</name>
    <name type="common">Blind cave fish</name>
    <name type="synonym">Astyanax fasciatus mexicanus</name>
    <dbReference type="NCBI Taxonomy" id="7994"/>
    <lineage>
        <taxon>Eukaryota</taxon>
        <taxon>Metazoa</taxon>
        <taxon>Chordata</taxon>
        <taxon>Craniata</taxon>
        <taxon>Vertebrata</taxon>
        <taxon>Euteleostomi</taxon>
        <taxon>Actinopterygii</taxon>
        <taxon>Neopterygii</taxon>
        <taxon>Teleostei</taxon>
        <taxon>Ostariophysi</taxon>
        <taxon>Characiformes</taxon>
        <taxon>Characoidei</taxon>
        <taxon>Acestrorhamphidae</taxon>
        <taxon>Acestrorhamphinae</taxon>
        <taxon>Astyanax</taxon>
    </lineage>
</organism>
<evidence type="ECO:0000313" key="3">
    <source>
        <dbReference type="Proteomes" id="UP000752171"/>
    </source>
</evidence>
<feature type="non-terminal residue" evidence="2">
    <location>
        <position position="1"/>
    </location>
</feature>
<dbReference type="AlphaFoldDB" id="A0A8T2KVY5"/>
<feature type="compositionally biased region" description="Polar residues" evidence="1">
    <location>
        <begin position="587"/>
        <end position="603"/>
    </location>
</feature>